<dbReference type="AlphaFoldDB" id="A0A811RJB2"/>
<dbReference type="Proteomes" id="UP000604825">
    <property type="component" value="Unassembled WGS sequence"/>
</dbReference>
<gene>
    <name evidence="2" type="ORF">NCGR_LOCUS53417</name>
</gene>
<reference evidence="2" key="1">
    <citation type="submission" date="2020-10" db="EMBL/GenBank/DDBJ databases">
        <authorList>
            <person name="Han B."/>
            <person name="Lu T."/>
            <person name="Zhao Q."/>
            <person name="Huang X."/>
            <person name="Zhao Y."/>
        </authorList>
    </citation>
    <scope>NUCLEOTIDE SEQUENCE</scope>
</reference>
<organism evidence="2 3">
    <name type="scientific">Miscanthus lutarioriparius</name>
    <dbReference type="NCBI Taxonomy" id="422564"/>
    <lineage>
        <taxon>Eukaryota</taxon>
        <taxon>Viridiplantae</taxon>
        <taxon>Streptophyta</taxon>
        <taxon>Embryophyta</taxon>
        <taxon>Tracheophyta</taxon>
        <taxon>Spermatophyta</taxon>
        <taxon>Magnoliopsida</taxon>
        <taxon>Liliopsida</taxon>
        <taxon>Poales</taxon>
        <taxon>Poaceae</taxon>
        <taxon>PACMAD clade</taxon>
        <taxon>Panicoideae</taxon>
        <taxon>Andropogonodae</taxon>
        <taxon>Andropogoneae</taxon>
        <taxon>Saccharinae</taxon>
        <taxon>Miscanthus</taxon>
    </lineage>
</organism>
<proteinExistence type="predicted"/>
<dbReference type="InterPro" id="IPR040025">
    <property type="entry name" value="Znf622/Rei1/Reh1"/>
</dbReference>
<comment type="caution">
    <text evidence="2">The sequence shown here is derived from an EMBL/GenBank/DDBJ whole genome shotgun (WGS) entry which is preliminary data.</text>
</comment>
<keyword evidence="3" id="KW-1185">Reference proteome</keyword>
<evidence type="ECO:0000313" key="2">
    <source>
        <dbReference type="EMBL" id="CAD6270121.1"/>
    </source>
</evidence>
<dbReference type="GO" id="GO:0030687">
    <property type="term" value="C:preribosome, large subunit precursor"/>
    <property type="evidence" value="ECO:0007669"/>
    <property type="project" value="TreeGrafter"/>
</dbReference>
<feature type="region of interest" description="Disordered" evidence="1">
    <location>
        <begin position="90"/>
        <end position="114"/>
    </location>
</feature>
<evidence type="ECO:0000313" key="3">
    <source>
        <dbReference type="Proteomes" id="UP000604825"/>
    </source>
</evidence>
<protein>
    <submittedName>
        <fullName evidence="2">Uncharacterized protein</fullName>
    </submittedName>
</protein>
<sequence>MATLGFDDEEQQQLHYRSEWHRYNLKRKSHEAETTILEDFDFYEQREKALQENRRQQQPASTDPQKLLDTKAQGPVADISDAFSKAVQFKDTENSGTTPKAEVQAVQLKDTENS</sequence>
<dbReference type="PANTHER" id="PTHR13182:SF8">
    <property type="entry name" value="CYTOPLASMIC 60S SUBUNIT BIOGENESIS FACTOR ZNF622"/>
    <property type="match status" value="1"/>
</dbReference>
<dbReference type="PANTHER" id="PTHR13182">
    <property type="entry name" value="ZINC FINGER PROTEIN 622"/>
    <property type="match status" value="1"/>
</dbReference>
<feature type="region of interest" description="Disordered" evidence="1">
    <location>
        <begin position="49"/>
        <end position="71"/>
    </location>
</feature>
<dbReference type="GO" id="GO:0042273">
    <property type="term" value="P:ribosomal large subunit biogenesis"/>
    <property type="evidence" value="ECO:0007669"/>
    <property type="project" value="TreeGrafter"/>
</dbReference>
<dbReference type="OrthoDB" id="306690at2759"/>
<dbReference type="EMBL" id="CAJGYO010000015">
    <property type="protein sequence ID" value="CAD6270121.1"/>
    <property type="molecule type" value="Genomic_DNA"/>
</dbReference>
<evidence type="ECO:0000256" key="1">
    <source>
        <dbReference type="SAM" id="MobiDB-lite"/>
    </source>
</evidence>
<name>A0A811RJB2_9POAL</name>
<accession>A0A811RJB2</accession>